<dbReference type="OMA" id="SWLACCT"/>
<gene>
    <name evidence="4" type="primary">LOC108680405</name>
</gene>
<reference evidence="4" key="1">
    <citation type="submission" date="2025-08" db="UniProtKB">
        <authorList>
            <consortium name="RefSeq"/>
        </authorList>
    </citation>
    <scope>IDENTIFICATION</scope>
    <source>
        <tissue evidence="4">Whole organism</tissue>
    </source>
</reference>
<dbReference type="OrthoDB" id="6436679at2759"/>
<feature type="coiled-coil region" evidence="2">
    <location>
        <begin position="68"/>
        <end position="296"/>
    </location>
</feature>
<feature type="coiled-coil region" evidence="2">
    <location>
        <begin position="7"/>
        <end position="34"/>
    </location>
</feature>
<dbReference type="PANTHER" id="PTHR45916">
    <property type="entry name" value="STRUCTURAL MAINTENANCE OF CHROMOSOMES PROTEIN 5"/>
    <property type="match status" value="1"/>
</dbReference>
<feature type="coiled-coil region" evidence="2">
    <location>
        <begin position="652"/>
        <end position="729"/>
    </location>
</feature>
<keyword evidence="3" id="KW-1185">Reference proteome</keyword>
<feature type="coiled-coil region" evidence="2">
    <location>
        <begin position="460"/>
        <end position="613"/>
    </location>
</feature>
<dbReference type="GO" id="GO:0030915">
    <property type="term" value="C:Smc5-Smc6 complex"/>
    <property type="evidence" value="ECO:0007669"/>
    <property type="project" value="TreeGrafter"/>
</dbReference>
<accession>A0A979FNW2</accession>
<dbReference type="PANTHER" id="PTHR45916:SF1">
    <property type="entry name" value="STRUCTURAL MAINTENANCE OF CHROMOSOMES PROTEIN 5"/>
    <property type="match status" value="1"/>
</dbReference>
<dbReference type="RefSeq" id="XP_047738338.1">
    <property type="nucleotide sequence ID" value="XM_047882382.1"/>
</dbReference>
<protein>
    <submittedName>
        <fullName evidence="4">Rootletin</fullName>
    </submittedName>
</protein>
<dbReference type="AlphaFoldDB" id="A0A979FNW2"/>
<dbReference type="Gene3D" id="1.20.5.340">
    <property type="match status" value="1"/>
</dbReference>
<dbReference type="SUPFAM" id="SSF57997">
    <property type="entry name" value="Tropomyosin"/>
    <property type="match status" value="1"/>
</dbReference>
<proteinExistence type="predicted"/>
<evidence type="ECO:0000313" key="3">
    <source>
        <dbReference type="Proteomes" id="UP000694843"/>
    </source>
</evidence>
<dbReference type="GO" id="GO:0003697">
    <property type="term" value="F:single-stranded DNA binding"/>
    <property type="evidence" value="ECO:0007669"/>
    <property type="project" value="TreeGrafter"/>
</dbReference>
<evidence type="ECO:0000256" key="2">
    <source>
        <dbReference type="SAM" id="Coils"/>
    </source>
</evidence>
<dbReference type="KEGG" id="hazt:108680405"/>
<organism evidence="3 4">
    <name type="scientific">Hyalella azteca</name>
    <name type="common">Amphipod</name>
    <dbReference type="NCBI Taxonomy" id="294128"/>
    <lineage>
        <taxon>Eukaryota</taxon>
        <taxon>Metazoa</taxon>
        <taxon>Ecdysozoa</taxon>
        <taxon>Arthropoda</taxon>
        <taxon>Crustacea</taxon>
        <taxon>Multicrustacea</taxon>
        <taxon>Malacostraca</taxon>
        <taxon>Eumalacostraca</taxon>
        <taxon>Peracarida</taxon>
        <taxon>Amphipoda</taxon>
        <taxon>Senticaudata</taxon>
        <taxon>Talitrida</taxon>
        <taxon>Talitroidea</taxon>
        <taxon>Hyalellidae</taxon>
        <taxon>Hyalella</taxon>
    </lineage>
</organism>
<name>A0A979FNW2_HYAAZ</name>
<dbReference type="GO" id="GO:0000724">
    <property type="term" value="P:double-strand break repair via homologous recombination"/>
    <property type="evidence" value="ECO:0007669"/>
    <property type="project" value="TreeGrafter"/>
</dbReference>
<evidence type="ECO:0000313" key="4">
    <source>
        <dbReference type="RefSeq" id="XP_047738338.1"/>
    </source>
</evidence>
<keyword evidence="1 2" id="KW-0175">Coiled coil</keyword>
<evidence type="ECO:0000256" key="1">
    <source>
        <dbReference type="ARBA" id="ARBA00023054"/>
    </source>
</evidence>
<dbReference type="GO" id="GO:0005634">
    <property type="term" value="C:nucleus"/>
    <property type="evidence" value="ECO:0007669"/>
    <property type="project" value="TreeGrafter"/>
</dbReference>
<sequence length="731" mass="82668">MIAQQEVTCLEEKVQELQRDLASYEAQVEQLRRSGSSKAEAGKASEATLHSTIAKLREDLHAVSAGHEKQLRAEKDALERRVREAQARQEDQRREHEGQLLAIKTDLRAAREDAARLQHDLQEAEDKIKEVESGKLLLQQEVSRLMEDTRAAEERRTVDFQAAVKGLDHEKKDLQKKLHDRETKISNMELNESKNADLIARLTSQLRELNLLKQEAQRAAADAANRLKAAEADGVAKAQEAEALRLRIATEDERHKAARHEAARLKSKVAEYEREREGLNAEIALVERRLAELEDHHNAREAHLQTSLDESRDAERRLLEDKKAADNFINQLQQQVADLKVSASRDAGRAEALQQQLGALEAHKEALERRLHATYAAIRTITHATSLPQRKEGGVASELPAALAESLAGLEKDRSERTEVDPEAIRLELRTLMNLISTLECERVSRTLMNLISTLECERVEELRARIAAAAASEADLKDKLSAMNRSLKETVAATSGLEDELNRSQSALTRTDSDRRQLEERLAACQASLAELRRQKEQATEAKQKAQQDLSNAEIRNADLEMKLNALRGNLGERSSAADDLIAKVTRLEHEKMEIRGQLSDLERKLAVSEAEKRDFEKFEFRGDKNRTDLKNLLDKYSSLGPDAVDAAGSLSSLRVENLELRRKLDEVEGEKTSLQQKHLAELRDQASEQRRERQGDAEKLRRLAQQLETLRQEKERCTLRIHALEQQVV</sequence>
<dbReference type="Proteomes" id="UP000694843">
    <property type="component" value="Unplaced"/>
</dbReference>
<dbReference type="GeneID" id="108680405"/>